<keyword evidence="3" id="KW-1185">Reference proteome</keyword>
<evidence type="ECO:0000256" key="1">
    <source>
        <dbReference type="SAM" id="MobiDB-lite"/>
    </source>
</evidence>
<proteinExistence type="predicted"/>
<organism evidence="2 3">
    <name type="scientific">Nyssa sinensis</name>
    <dbReference type="NCBI Taxonomy" id="561372"/>
    <lineage>
        <taxon>Eukaryota</taxon>
        <taxon>Viridiplantae</taxon>
        <taxon>Streptophyta</taxon>
        <taxon>Embryophyta</taxon>
        <taxon>Tracheophyta</taxon>
        <taxon>Spermatophyta</taxon>
        <taxon>Magnoliopsida</taxon>
        <taxon>eudicotyledons</taxon>
        <taxon>Gunneridae</taxon>
        <taxon>Pentapetalae</taxon>
        <taxon>asterids</taxon>
        <taxon>Cornales</taxon>
        <taxon>Nyssaceae</taxon>
        <taxon>Nyssa</taxon>
    </lineage>
</organism>
<feature type="compositionally biased region" description="Polar residues" evidence="1">
    <location>
        <begin position="82"/>
        <end position="94"/>
    </location>
</feature>
<gene>
    <name evidence="2" type="ORF">F0562_017232</name>
</gene>
<feature type="region of interest" description="Disordered" evidence="1">
    <location>
        <begin position="35"/>
        <end position="94"/>
    </location>
</feature>
<sequence>MICSMAQVGSFMPKTMLLMPTSKPSQPRKITICAANQRPQIKPGTKPPQTNGISTSENLKIKPDRVPLTREDDKKTKDDNGSVVTSQVMDSNKS</sequence>
<name>A0A5J4ZEL2_9ASTE</name>
<dbReference type="EMBL" id="CM018051">
    <property type="protein sequence ID" value="KAA8516950.1"/>
    <property type="molecule type" value="Genomic_DNA"/>
</dbReference>
<evidence type="ECO:0000313" key="3">
    <source>
        <dbReference type="Proteomes" id="UP000325577"/>
    </source>
</evidence>
<feature type="compositionally biased region" description="Polar residues" evidence="1">
    <location>
        <begin position="47"/>
        <end position="58"/>
    </location>
</feature>
<feature type="compositionally biased region" description="Basic and acidic residues" evidence="1">
    <location>
        <begin position="59"/>
        <end position="80"/>
    </location>
</feature>
<evidence type="ECO:0000313" key="2">
    <source>
        <dbReference type="EMBL" id="KAA8516950.1"/>
    </source>
</evidence>
<protein>
    <submittedName>
        <fullName evidence="2">Uncharacterized protein</fullName>
    </submittedName>
</protein>
<dbReference type="Proteomes" id="UP000325577">
    <property type="component" value="Linkage Group LG8"/>
</dbReference>
<reference evidence="2 3" key="1">
    <citation type="submission" date="2019-09" db="EMBL/GenBank/DDBJ databases">
        <title>A chromosome-level genome assembly of the Chinese tupelo Nyssa sinensis.</title>
        <authorList>
            <person name="Yang X."/>
            <person name="Kang M."/>
            <person name="Yang Y."/>
            <person name="Xiong H."/>
            <person name="Wang M."/>
            <person name="Zhang Z."/>
            <person name="Wang Z."/>
            <person name="Wu H."/>
            <person name="Ma T."/>
            <person name="Liu J."/>
            <person name="Xi Z."/>
        </authorList>
    </citation>
    <scope>NUCLEOTIDE SEQUENCE [LARGE SCALE GENOMIC DNA]</scope>
    <source>
        <strain evidence="2">J267</strain>
        <tissue evidence="2">Leaf</tissue>
    </source>
</reference>
<dbReference type="AlphaFoldDB" id="A0A5J4ZEL2"/>
<accession>A0A5J4ZEL2</accession>